<dbReference type="Pfam" id="PF00069">
    <property type="entry name" value="Pkinase"/>
    <property type="match status" value="1"/>
</dbReference>
<dbReference type="GO" id="GO:0004674">
    <property type="term" value="F:protein serine/threonine kinase activity"/>
    <property type="evidence" value="ECO:0007669"/>
    <property type="project" value="UniProtKB-KW"/>
</dbReference>
<dbReference type="InterPro" id="IPR008271">
    <property type="entry name" value="Ser/Thr_kinase_AS"/>
</dbReference>
<evidence type="ECO:0000256" key="4">
    <source>
        <dbReference type="ARBA" id="ARBA00022679"/>
    </source>
</evidence>
<dbReference type="Proteomes" id="UP001054252">
    <property type="component" value="Unassembled WGS sequence"/>
</dbReference>
<dbReference type="CDD" id="cd05117">
    <property type="entry name" value="STKc_CAMK"/>
    <property type="match status" value="1"/>
</dbReference>
<dbReference type="AlphaFoldDB" id="A0AAV5HF21"/>
<dbReference type="InterPro" id="IPR050205">
    <property type="entry name" value="CDPK_Ser/Thr_kinases"/>
</dbReference>
<dbReference type="InterPro" id="IPR017441">
    <property type="entry name" value="Protein_kinase_ATP_BS"/>
</dbReference>
<dbReference type="SMART" id="SM00220">
    <property type="entry name" value="S_TKc"/>
    <property type="match status" value="1"/>
</dbReference>
<dbReference type="Gene3D" id="1.10.510.10">
    <property type="entry name" value="Transferase(Phosphotransferase) domain 1"/>
    <property type="match status" value="1"/>
</dbReference>
<comment type="similarity">
    <text evidence="1">Belongs to the protein kinase superfamily. CAMK Ser/Thr protein kinase family. CaMK subfamily.</text>
</comment>
<comment type="function">
    <text evidence="8">CIPK serine-threonine protein kinases interact with CBL proteins. Binding of a CBL protein to the regulatory NAF domain of CIPK protein lead to the activation of the kinase in a calcium-dependent manner.</text>
</comment>
<evidence type="ECO:0000313" key="13">
    <source>
        <dbReference type="Proteomes" id="UP001054252"/>
    </source>
</evidence>
<feature type="binding site" evidence="9">
    <location>
        <position position="38"/>
    </location>
    <ligand>
        <name>ATP</name>
        <dbReference type="ChEBI" id="CHEBI:30616"/>
    </ligand>
</feature>
<proteinExistence type="inferred from homology"/>
<evidence type="ECO:0000256" key="6">
    <source>
        <dbReference type="ARBA" id="ARBA00022777"/>
    </source>
</evidence>
<keyword evidence="4" id="KW-0808">Transferase</keyword>
<dbReference type="PROSITE" id="PS00107">
    <property type="entry name" value="PROTEIN_KINASE_ATP"/>
    <property type="match status" value="1"/>
</dbReference>
<accession>A0AAV5HF21</accession>
<name>A0AAV5HF21_9ROSI</name>
<evidence type="ECO:0000259" key="11">
    <source>
        <dbReference type="PROSITE" id="PS50011"/>
    </source>
</evidence>
<sequence>MTEALKRDFQLCEEIGRGRFGVVYKCVSPLSGEYFAVKSIEKGRVAGDSLDSQCLFNEPKILSLVAPHPNVIQLHHLYEDDSHLHMVLDLCPPSRDLYRRIADEGAIGEAEAKLIMAQLMDTVSHIHQMRVVHRDIKPDNILFDSKNSVKLTDFGSAEVLKEGEATLRGVVGTPYYVAPEVLVGKEYCEKVDVWSAGVVLYIMLAGFPPFYGETAVEIFEAVLRGNLRFPAGVFQSVSPAAKDLLRRMLCKDVSRRFTAEQVLSKYRVSLIISFFIFLKNKILVKCLV</sequence>
<evidence type="ECO:0000256" key="9">
    <source>
        <dbReference type="PROSITE-ProRule" id="PRU10141"/>
    </source>
</evidence>
<keyword evidence="13" id="KW-1185">Reference proteome</keyword>
<evidence type="ECO:0000256" key="1">
    <source>
        <dbReference type="ARBA" id="ARBA00005354"/>
    </source>
</evidence>
<dbReference type="PANTHER" id="PTHR24349">
    <property type="entry name" value="SERINE/THREONINE-PROTEIN KINASE"/>
    <property type="match status" value="1"/>
</dbReference>
<evidence type="ECO:0000256" key="5">
    <source>
        <dbReference type="ARBA" id="ARBA00022741"/>
    </source>
</evidence>
<keyword evidence="5 9" id="KW-0547">Nucleotide-binding</keyword>
<comment type="similarity">
    <text evidence="2">Belongs to the protein kinase superfamily. CAMK Ser/Thr protein kinase family. SNF1 subfamily.</text>
</comment>
<dbReference type="PROSITE" id="PS50011">
    <property type="entry name" value="PROTEIN_KINASE_DOM"/>
    <property type="match status" value="1"/>
</dbReference>
<evidence type="ECO:0000256" key="10">
    <source>
        <dbReference type="RuleBase" id="RU000304"/>
    </source>
</evidence>
<dbReference type="InterPro" id="IPR000719">
    <property type="entry name" value="Prot_kinase_dom"/>
</dbReference>
<dbReference type="GO" id="GO:0005524">
    <property type="term" value="F:ATP binding"/>
    <property type="evidence" value="ECO:0007669"/>
    <property type="project" value="UniProtKB-UniRule"/>
</dbReference>
<gene>
    <name evidence="12" type="ORF">SLEP1_g376</name>
</gene>
<dbReference type="EMBL" id="BPVZ01000001">
    <property type="protein sequence ID" value="GKU85751.1"/>
    <property type="molecule type" value="Genomic_DNA"/>
</dbReference>
<organism evidence="12 13">
    <name type="scientific">Rubroshorea leprosula</name>
    <dbReference type="NCBI Taxonomy" id="152421"/>
    <lineage>
        <taxon>Eukaryota</taxon>
        <taxon>Viridiplantae</taxon>
        <taxon>Streptophyta</taxon>
        <taxon>Embryophyta</taxon>
        <taxon>Tracheophyta</taxon>
        <taxon>Spermatophyta</taxon>
        <taxon>Magnoliopsida</taxon>
        <taxon>eudicotyledons</taxon>
        <taxon>Gunneridae</taxon>
        <taxon>Pentapetalae</taxon>
        <taxon>rosids</taxon>
        <taxon>malvids</taxon>
        <taxon>Malvales</taxon>
        <taxon>Dipterocarpaceae</taxon>
        <taxon>Rubroshorea</taxon>
    </lineage>
</organism>
<dbReference type="PROSITE" id="PS00108">
    <property type="entry name" value="PROTEIN_KINASE_ST"/>
    <property type="match status" value="1"/>
</dbReference>
<dbReference type="SUPFAM" id="SSF56112">
    <property type="entry name" value="Protein kinase-like (PK-like)"/>
    <property type="match status" value="1"/>
</dbReference>
<keyword evidence="7 9" id="KW-0067">ATP-binding</keyword>
<comment type="caution">
    <text evidence="12">The sequence shown here is derived from an EMBL/GenBank/DDBJ whole genome shotgun (WGS) entry which is preliminary data.</text>
</comment>
<evidence type="ECO:0000256" key="3">
    <source>
        <dbReference type="ARBA" id="ARBA00022527"/>
    </source>
</evidence>
<evidence type="ECO:0000256" key="8">
    <source>
        <dbReference type="ARBA" id="ARBA00058225"/>
    </source>
</evidence>
<reference evidence="12 13" key="1">
    <citation type="journal article" date="2021" name="Commun. Biol.">
        <title>The genome of Shorea leprosula (Dipterocarpaceae) highlights the ecological relevance of drought in aseasonal tropical rainforests.</title>
        <authorList>
            <person name="Ng K.K.S."/>
            <person name="Kobayashi M.J."/>
            <person name="Fawcett J.A."/>
            <person name="Hatakeyama M."/>
            <person name="Paape T."/>
            <person name="Ng C.H."/>
            <person name="Ang C.C."/>
            <person name="Tnah L.H."/>
            <person name="Lee C.T."/>
            <person name="Nishiyama T."/>
            <person name="Sese J."/>
            <person name="O'Brien M.J."/>
            <person name="Copetti D."/>
            <person name="Mohd Noor M.I."/>
            <person name="Ong R.C."/>
            <person name="Putra M."/>
            <person name="Sireger I.Z."/>
            <person name="Indrioko S."/>
            <person name="Kosugi Y."/>
            <person name="Izuno A."/>
            <person name="Isagi Y."/>
            <person name="Lee S.L."/>
            <person name="Shimizu K.K."/>
        </authorList>
    </citation>
    <scope>NUCLEOTIDE SEQUENCE [LARGE SCALE GENOMIC DNA]</scope>
    <source>
        <strain evidence="12">214</strain>
    </source>
</reference>
<dbReference type="InterPro" id="IPR011009">
    <property type="entry name" value="Kinase-like_dom_sf"/>
</dbReference>
<feature type="domain" description="Protein kinase" evidence="11">
    <location>
        <begin position="9"/>
        <end position="275"/>
    </location>
</feature>
<evidence type="ECO:0000313" key="12">
    <source>
        <dbReference type="EMBL" id="GKU85751.1"/>
    </source>
</evidence>
<evidence type="ECO:0000256" key="2">
    <source>
        <dbReference type="ARBA" id="ARBA00006234"/>
    </source>
</evidence>
<evidence type="ECO:0000256" key="7">
    <source>
        <dbReference type="ARBA" id="ARBA00022840"/>
    </source>
</evidence>
<protein>
    <recommendedName>
        <fullName evidence="11">Protein kinase domain-containing protein</fullName>
    </recommendedName>
</protein>
<dbReference type="FunFam" id="1.10.510.10:FF:000571">
    <property type="entry name" value="Maternal embryonic leucine zipper kinase"/>
    <property type="match status" value="1"/>
</dbReference>
<dbReference type="PIRSF" id="PIRSF000654">
    <property type="entry name" value="Integrin-linked_kinase"/>
    <property type="match status" value="1"/>
</dbReference>
<keyword evidence="3 10" id="KW-0723">Serine/threonine-protein kinase</keyword>
<keyword evidence="6" id="KW-0418">Kinase</keyword>